<dbReference type="Gene3D" id="3.40.50.1110">
    <property type="entry name" value="SGNH hydrolase"/>
    <property type="match status" value="2"/>
</dbReference>
<dbReference type="Pfam" id="PF00657">
    <property type="entry name" value="Lipase_GDSL"/>
    <property type="match status" value="1"/>
</dbReference>
<dbReference type="InterPro" id="IPR036514">
    <property type="entry name" value="SGNH_hydro_sf"/>
</dbReference>
<evidence type="ECO:0000313" key="3">
    <source>
        <dbReference type="EMBL" id="KAK6939699.1"/>
    </source>
</evidence>
<organism evidence="3 4">
    <name type="scientific">Dillenia turbinata</name>
    <dbReference type="NCBI Taxonomy" id="194707"/>
    <lineage>
        <taxon>Eukaryota</taxon>
        <taxon>Viridiplantae</taxon>
        <taxon>Streptophyta</taxon>
        <taxon>Embryophyta</taxon>
        <taxon>Tracheophyta</taxon>
        <taxon>Spermatophyta</taxon>
        <taxon>Magnoliopsida</taxon>
        <taxon>eudicotyledons</taxon>
        <taxon>Gunneridae</taxon>
        <taxon>Pentapetalae</taxon>
        <taxon>Dilleniales</taxon>
        <taxon>Dilleniaceae</taxon>
        <taxon>Dillenia</taxon>
    </lineage>
</organism>
<dbReference type="PANTHER" id="PTHR22835:SF158">
    <property type="entry name" value="GDSL ESTERASE_LIPASE LIP-4-LIKE ISOFORM X1"/>
    <property type="match status" value="1"/>
</dbReference>
<proteinExistence type="inferred from homology"/>
<keyword evidence="4" id="KW-1185">Reference proteome</keyword>
<dbReference type="AlphaFoldDB" id="A0AAN8VTA4"/>
<dbReference type="PANTHER" id="PTHR22835">
    <property type="entry name" value="ZINC FINGER FYVE DOMAIN CONTAINING PROTEIN"/>
    <property type="match status" value="1"/>
</dbReference>
<dbReference type="EMBL" id="JBAMMX010000005">
    <property type="protein sequence ID" value="KAK6939699.1"/>
    <property type="molecule type" value="Genomic_DNA"/>
</dbReference>
<comment type="similarity">
    <text evidence="1">Belongs to the 'GDSL' lipolytic enzyme family.</text>
</comment>
<evidence type="ECO:0000256" key="2">
    <source>
        <dbReference type="ARBA" id="ARBA00023180"/>
    </source>
</evidence>
<evidence type="ECO:0000256" key="1">
    <source>
        <dbReference type="ARBA" id="ARBA00008668"/>
    </source>
</evidence>
<dbReference type="GO" id="GO:0016788">
    <property type="term" value="F:hydrolase activity, acting on ester bonds"/>
    <property type="evidence" value="ECO:0007669"/>
    <property type="project" value="InterPro"/>
</dbReference>
<name>A0AAN8VTA4_9MAGN</name>
<reference evidence="3 4" key="1">
    <citation type="submission" date="2023-12" db="EMBL/GenBank/DDBJ databases">
        <title>A high-quality genome assembly for Dillenia turbinata (Dilleniales).</title>
        <authorList>
            <person name="Chanderbali A."/>
        </authorList>
    </citation>
    <scope>NUCLEOTIDE SEQUENCE [LARGE SCALE GENOMIC DNA]</scope>
    <source>
        <strain evidence="3">LSX21</strain>
        <tissue evidence="3">Leaf</tissue>
    </source>
</reference>
<dbReference type="Proteomes" id="UP001370490">
    <property type="component" value="Unassembled WGS sequence"/>
</dbReference>
<sequence>MPSMNRRKTRNLHRKERRHCKTYGAQIIYCNLNASDQEKFGCSSDMISLPTPPNMNISDMVGRTSGCIILGHWVAMKLAITSKNTSDLDEYGCLQSLNDGAKDFNEKLHLMCDELRVELKNATIIYFDMFAIRYDLIANATKYDLLVISIMVYCLKQDHDVAVMTWQELDALAPNFTSGVNFAVTGAATLATMLKHHRELFSDGDGFHSALYNFWVHNTGPLGCLPQKHITATNGNASDYDQYGCLKQLNDRAKAFNEKRSALCDELKSEIGNVTTVSVDIYCIKYDLIAQLFSADLLELQSQCGTRILDIYVAQRGIQGYQVLVVEQTETPEQLELHHKQGSKDK</sequence>
<gene>
    <name evidence="3" type="ORF">RJ641_029230</name>
</gene>
<keyword evidence="2" id="KW-0325">Glycoprotein</keyword>
<accession>A0AAN8VTA4</accession>
<dbReference type="InterPro" id="IPR001087">
    <property type="entry name" value="GDSL"/>
</dbReference>
<protein>
    <submittedName>
        <fullName evidence="3">GDSL lipase/esterase</fullName>
    </submittedName>
</protein>
<evidence type="ECO:0000313" key="4">
    <source>
        <dbReference type="Proteomes" id="UP001370490"/>
    </source>
</evidence>
<feature type="non-terminal residue" evidence="3">
    <location>
        <position position="346"/>
    </location>
</feature>
<comment type="caution">
    <text evidence="3">The sequence shown here is derived from an EMBL/GenBank/DDBJ whole genome shotgun (WGS) entry which is preliminary data.</text>
</comment>